<feature type="transmembrane region" description="Helical" evidence="7">
    <location>
        <begin position="325"/>
        <end position="347"/>
    </location>
</feature>
<feature type="transmembrane region" description="Helical" evidence="7">
    <location>
        <begin position="296"/>
        <end position="319"/>
    </location>
</feature>
<dbReference type="Pfam" id="PF07690">
    <property type="entry name" value="MFS_1"/>
    <property type="match status" value="1"/>
</dbReference>
<evidence type="ECO:0000256" key="7">
    <source>
        <dbReference type="SAM" id="Phobius"/>
    </source>
</evidence>
<gene>
    <name evidence="9" type="ORF">METZ01_LOCUS25282</name>
</gene>
<evidence type="ECO:0000256" key="3">
    <source>
        <dbReference type="ARBA" id="ARBA00022475"/>
    </source>
</evidence>
<dbReference type="GO" id="GO:0005886">
    <property type="term" value="C:plasma membrane"/>
    <property type="evidence" value="ECO:0007669"/>
    <property type="project" value="UniProtKB-SubCell"/>
</dbReference>
<comment type="subcellular location">
    <subcellularLocation>
        <location evidence="1">Cell membrane</location>
        <topology evidence="1">Multi-pass membrane protein</topology>
    </subcellularLocation>
</comment>
<dbReference type="InterPro" id="IPR011701">
    <property type="entry name" value="MFS"/>
</dbReference>
<dbReference type="InterPro" id="IPR036259">
    <property type="entry name" value="MFS_trans_sf"/>
</dbReference>
<keyword evidence="2" id="KW-0813">Transport</keyword>
<keyword evidence="4 7" id="KW-0812">Transmembrane</keyword>
<feature type="transmembrane region" description="Helical" evidence="7">
    <location>
        <begin position="224"/>
        <end position="244"/>
    </location>
</feature>
<dbReference type="Gene3D" id="1.20.1250.20">
    <property type="entry name" value="MFS general substrate transporter like domains"/>
    <property type="match status" value="1"/>
</dbReference>
<keyword evidence="5 7" id="KW-1133">Transmembrane helix</keyword>
<dbReference type="PROSITE" id="PS50850">
    <property type="entry name" value="MFS"/>
    <property type="match status" value="1"/>
</dbReference>
<evidence type="ECO:0000256" key="4">
    <source>
        <dbReference type="ARBA" id="ARBA00022692"/>
    </source>
</evidence>
<feature type="transmembrane region" description="Helical" evidence="7">
    <location>
        <begin position="459"/>
        <end position="478"/>
    </location>
</feature>
<dbReference type="PANTHER" id="PTHR42718">
    <property type="entry name" value="MAJOR FACILITATOR SUPERFAMILY MULTIDRUG TRANSPORTER MFSC"/>
    <property type="match status" value="1"/>
</dbReference>
<evidence type="ECO:0000259" key="8">
    <source>
        <dbReference type="PROSITE" id="PS50850"/>
    </source>
</evidence>
<feature type="transmembrane region" description="Helical" evidence="7">
    <location>
        <begin position="102"/>
        <end position="120"/>
    </location>
</feature>
<evidence type="ECO:0000256" key="5">
    <source>
        <dbReference type="ARBA" id="ARBA00022989"/>
    </source>
</evidence>
<keyword evidence="3" id="KW-1003">Cell membrane</keyword>
<evidence type="ECO:0000256" key="6">
    <source>
        <dbReference type="ARBA" id="ARBA00023136"/>
    </source>
</evidence>
<evidence type="ECO:0000256" key="2">
    <source>
        <dbReference type="ARBA" id="ARBA00022448"/>
    </source>
</evidence>
<sequence>VSIARSAYEPNVWSVAPREAIAQEPPQPERYRRVLLWVIALAVLGFGSLMTLVTAALPSIAADLNTTTTTAAWVLTGLMLAMAVGTPAGGKLGDIYGHRNTFILGLVGMSVTMFANYWVWNIGAFIAVRVLFGISGALLMPSGMALLMHAFGGEQRAKAVGWFQFAMTGAPTIGVVAGGPLLDLLGWRSIFLVFGLIGVLATLLSLVVVKPIPKGPRVSIDWQGALLLASATLLVLLAITRIPGISRSGSSVITDIPTIAMIGVSLGLYCSFVVWERRVPSPLLDVRLFTKPTFALPLGSAACSQFAYMGAFVVIPSVLQGPYGYSVGAAALLMVPRPGVFALASPLGGALVTKLGMRTPMVVGSTAMIGSMLAFAYGSGPVNFGLTFIMVGLVLSGVSAGIGSPAYQTMVANSVEDADLGIANGMNQTVMWMGMILGIQSMLAFAGTELTPTRLRATFVFAASVAAVGYMAPIFAAGQRNQD</sequence>
<feature type="transmembrane region" description="Helical" evidence="7">
    <location>
        <begin position="190"/>
        <end position="212"/>
    </location>
</feature>
<organism evidence="9">
    <name type="scientific">marine metagenome</name>
    <dbReference type="NCBI Taxonomy" id="408172"/>
    <lineage>
        <taxon>unclassified sequences</taxon>
        <taxon>metagenomes</taxon>
        <taxon>ecological metagenomes</taxon>
    </lineage>
</organism>
<protein>
    <recommendedName>
        <fullName evidence="8">Major facilitator superfamily (MFS) profile domain-containing protein</fullName>
    </recommendedName>
</protein>
<feature type="transmembrane region" description="Helical" evidence="7">
    <location>
        <begin position="256"/>
        <end position="275"/>
    </location>
</feature>
<feature type="transmembrane region" description="Helical" evidence="7">
    <location>
        <begin position="159"/>
        <end position="178"/>
    </location>
</feature>
<evidence type="ECO:0000256" key="1">
    <source>
        <dbReference type="ARBA" id="ARBA00004651"/>
    </source>
</evidence>
<feature type="non-terminal residue" evidence="9">
    <location>
        <position position="1"/>
    </location>
</feature>
<dbReference type="PANTHER" id="PTHR42718:SF46">
    <property type="entry name" value="BLR6921 PROTEIN"/>
    <property type="match status" value="1"/>
</dbReference>
<evidence type="ECO:0000313" key="9">
    <source>
        <dbReference type="EMBL" id="SUZ72428.1"/>
    </source>
</evidence>
<dbReference type="InterPro" id="IPR020846">
    <property type="entry name" value="MFS_dom"/>
</dbReference>
<feature type="transmembrane region" description="Helical" evidence="7">
    <location>
        <begin position="34"/>
        <end position="58"/>
    </location>
</feature>
<dbReference type="CDD" id="cd17321">
    <property type="entry name" value="MFS_MMR_MDR_like"/>
    <property type="match status" value="1"/>
</dbReference>
<proteinExistence type="predicted"/>
<accession>A0A381Q0J0</accession>
<dbReference type="EMBL" id="UINC01001150">
    <property type="protein sequence ID" value="SUZ72428.1"/>
    <property type="molecule type" value="Genomic_DNA"/>
</dbReference>
<feature type="transmembrane region" description="Helical" evidence="7">
    <location>
        <begin position="70"/>
        <end position="90"/>
    </location>
</feature>
<keyword evidence="6 7" id="KW-0472">Membrane</keyword>
<dbReference type="GO" id="GO:0022857">
    <property type="term" value="F:transmembrane transporter activity"/>
    <property type="evidence" value="ECO:0007669"/>
    <property type="project" value="InterPro"/>
</dbReference>
<feature type="domain" description="Major facilitator superfamily (MFS) profile" evidence="8">
    <location>
        <begin position="35"/>
        <end position="481"/>
    </location>
</feature>
<feature type="transmembrane region" description="Helical" evidence="7">
    <location>
        <begin position="126"/>
        <end position="147"/>
    </location>
</feature>
<name>A0A381Q0J0_9ZZZZ</name>
<feature type="transmembrane region" description="Helical" evidence="7">
    <location>
        <begin position="384"/>
        <end position="408"/>
    </location>
</feature>
<feature type="transmembrane region" description="Helical" evidence="7">
    <location>
        <begin position="429"/>
        <end position="447"/>
    </location>
</feature>
<dbReference type="SUPFAM" id="SSF103473">
    <property type="entry name" value="MFS general substrate transporter"/>
    <property type="match status" value="1"/>
</dbReference>
<dbReference type="AlphaFoldDB" id="A0A381Q0J0"/>
<reference evidence="9" key="1">
    <citation type="submission" date="2018-05" db="EMBL/GenBank/DDBJ databases">
        <authorList>
            <person name="Lanie J.A."/>
            <person name="Ng W.-L."/>
            <person name="Kazmierczak K.M."/>
            <person name="Andrzejewski T.M."/>
            <person name="Davidsen T.M."/>
            <person name="Wayne K.J."/>
            <person name="Tettelin H."/>
            <person name="Glass J.I."/>
            <person name="Rusch D."/>
            <person name="Podicherti R."/>
            <person name="Tsui H.-C.T."/>
            <person name="Winkler M.E."/>
        </authorList>
    </citation>
    <scope>NUCLEOTIDE SEQUENCE</scope>
</reference>